<proteinExistence type="predicted"/>
<comment type="caution">
    <text evidence="2">The sequence shown here is derived from an EMBL/GenBank/DDBJ whole genome shotgun (WGS) entry which is preliminary data.</text>
</comment>
<dbReference type="PANTHER" id="PTHR44259">
    <property type="entry name" value="OS07G0183000 PROTEIN-RELATED"/>
    <property type="match status" value="1"/>
</dbReference>
<reference evidence="3" key="1">
    <citation type="journal article" date="2019" name="Curr. Biol.">
        <title>Genome Sequence of Striga asiatica Provides Insight into the Evolution of Plant Parasitism.</title>
        <authorList>
            <person name="Yoshida S."/>
            <person name="Kim S."/>
            <person name="Wafula E.K."/>
            <person name="Tanskanen J."/>
            <person name="Kim Y.M."/>
            <person name="Honaas L."/>
            <person name="Yang Z."/>
            <person name="Spallek T."/>
            <person name="Conn C.E."/>
            <person name="Ichihashi Y."/>
            <person name="Cheong K."/>
            <person name="Cui S."/>
            <person name="Der J.P."/>
            <person name="Gundlach H."/>
            <person name="Jiao Y."/>
            <person name="Hori C."/>
            <person name="Ishida J.K."/>
            <person name="Kasahara H."/>
            <person name="Kiba T."/>
            <person name="Kim M.S."/>
            <person name="Koo N."/>
            <person name="Laohavisit A."/>
            <person name="Lee Y.H."/>
            <person name="Lumba S."/>
            <person name="McCourt P."/>
            <person name="Mortimer J.C."/>
            <person name="Mutuku J.M."/>
            <person name="Nomura T."/>
            <person name="Sasaki-Sekimoto Y."/>
            <person name="Seto Y."/>
            <person name="Wang Y."/>
            <person name="Wakatake T."/>
            <person name="Sakakibara H."/>
            <person name="Demura T."/>
            <person name="Yamaguchi S."/>
            <person name="Yoneyama K."/>
            <person name="Manabe R.I."/>
            <person name="Nelson D.C."/>
            <person name="Schulman A.H."/>
            <person name="Timko M.P."/>
            <person name="dePamphilis C.W."/>
            <person name="Choi D."/>
            <person name="Shirasu K."/>
        </authorList>
    </citation>
    <scope>NUCLEOTIDE SEQUENCE [LARGE SCALE GENOMIC DNA]</scope>
    <source>
        <strain evidence="3">cv. UVA1</strain>
    </source>
</reference>
<keyword evidence="3" id="KW-1185">Reference proteome</keyword>
<dbReference type="InterPro" id="IPR050942">
    <property type="entry name" value="F-box_BR-signaling"/>
</dbReference>
<dbReference type="AlphaFoldDB" id="A0A5A7PA89"/>
<evidence type="ECO:0000313" key="2">
    <source>
        <dbReference type="EMBL" id="GER29650.1"/>
    </source>
</evidence>
<accession>A0A5A7PA89</accession>
<dbReference type="Proteomes" id="UP000325081">
    <property type="component" value="Unassembled WGS sequence"/>
</dbReference>
<evidence type="ECO:0000259" key="1">
    <source>
        <dbReference type="Pfam" id="PF03478"/>
    </source>
</evidence>
<dbReference type="OrthoDB" id="900104at2759"/>
<organism evidence="2 3">
    <name type="scientific">Striga asiatica</name>
    <name type="common">Asiatic witchweed</name>
    <name type="synonym">Buchnera asiatica</name>
    <dbReference type="NCBI Taxonomy" id="4170"/>
    <lineage>
        <taxon>Eukaryota</taxon>
        <taxon>Viridiplantae</taxon>
        <taxon>Streptophyta</taxon>
        <taxon>Embryophyta</taxon>
        <taxon>Tracheophyta</taxon>
        <taxon>Spermatophyta</taxon>
        <taxon>Magnoliopsida</taxon>
        <taxon>eudicotyledons</taxon>
        <taxon>Gunneridae</taxon>
        <taxon>Pentapetalae</taxon>
        <taxon>asterids</taxon>
        <taxon>lamiids</taxon>
        <taxon>Lamiales</taxon>
        <taxon>Orobanchaceae</taxon>
        <taxon>Buchnereae</taxon>
        <taxon>Striga</taxon>
    </lineage>
</organism>
<dbReference type="EMBL" id="BKCP01004224">
    <property type="protein sequence ID" value="GER29650.1"/>
    <property type="molecule type" value="Genomic_DNA"/>
</dbReference>
<gene>
    <name evidence="2" type="ORF">STAS_05538</name>
</gene>
<feature type="domain" description="KIB1-4 beta-propeller" evidence="1">
    <location>
        <begin position="60"/>
        <end position="379"/>
    </location>
</feature>
<sequence>MEALSMLSSAFRLLTWTFRPSNLNLGRGVRAMSAAAAPSRVPWMMLPPSFEGGRMVNYNFYSLGHDKVLHFDGKTSPYDKLETTVIVGSSHGWLALFNQNNSDLFLSNPLTGRHVKLPPVPVIDGFAWVHKVIISGEDPEHDDCRAIMIHNMVDILAFCCPGGARWTRIGAHTCPLNRVRDYEDIVYSSSENLFFCLTEIDCDDLEAWDLTDPTSPRLVWWNHKDLLGPENYIAWLDDVKKIRRSETGIWTRALRYLVYAEDLRQLFLVTRHLVEQMAPDGSCVEDFDRDDYPYKTVAFDVHKIDREEGGGGKLSYVGGSLGGLSMFVGHNHSFAVMATNGLKPDSIYFTEDRVFCPGNSNFGEDEETRYGGHDIGIYDYEKKTISPCYYPCEVGSLKRIVPSPIWFTPSTPS</sequence>
<evidence type="ECO:0000313" key="3">
    <source>
        <dbReference type="Proteomes" id="UP000325081"/>
    </source>
</evidence>
<name>A0A5A7PA89_STRAF</name>
<dbReference type="Pfam" id="PF03478">
    <property type="entry name" value="Beta-prop_KIB1-4"/>
    <property type="match status" value="1"/>
</dbReference>
<dbReference type="PANTHER" id="PTHR44259:SF37">
    <property type="entry name" value="DUF1618 DOMAIN-CONTAINING PROTEIN"/>
    <property type="match status" value="1"/>
</dbReference>
<dbReference type="InterPro" id="IPR005174">
    <property type="entry name" value="KIB1-4_b-propeller"/>
</dbReference>
<protein>
    <recommendedName>
        <fullName evidence="1">KIB1-4 beta-propeller domain-containing protein</fullName>
    </recommendedName>
</protein>